<sequence>MGETLQAHLAEANRLRRAAKTDPALQAARQALRQWQAARLARTHADLLASTRYGAAARFFLDELYGGGDLSERDHEIARVVPKVVAMLPEGGLRVVTLALELDALSERLDAAMVDALGGNCRAGAIDAAAWAAAYRACDNHQARARQIELTEQVGNALNALTRKPLIGVTLRMMRAPATLAGLASLHAFLESGYQSFAAMKGADEFVAAIVGRERAIMQAVFAGDDSVLQAAG</sequence>
<evidence type="ECO:0000313" key="2">
    <source>
        <dbReference type="EMBL" id="TIC87320.1"/>
    </source>
</evidence>
<dbReference type="AlphaFoldDB" id="A0A4T0V6B4"/>
<protein>
    <recommendedName>
        <fullName evidence="1">DUF8198 domain-containing protein</fullName>
    </recommendedName>
</protein>
<dbReference type="InterPro" id="IPR058511">
    <property type="entry name" value="DUF8198"/>
</dbReference>
<accession>A0A4T0V6B4</accession>
<name>A0A4T0V6B4_9NEIS</name>
<feature type="domain" description="DUF8198" evidence="1">
    <location>
        <begin position="16"/>
        <end position="226"/>
    </location>
</feature>
<organism evidence="2 3">
    <name type="scientific">Crenobacter intestini</name>
    <dbReference type="NCBI Taxonomy" id="2563443"/>
    <lineage>
        <taxon>Bacteria</taxon>
        <taxon>Pseudomonadati</taxon>
        <taxon>Pseudomonadota</taxon>
        <taxon>Betaproteobacteria</taxon>
        <taxon>Neisseriales</taxon>
        <taxon>Neisseriaceae</taxon>
        <taxon>Crenobacter</taxon>
    </lineage>
</organism>
<dbReference type="Proteomes" id="UP000308891">
    <property type="component" value="Unassembled WGS sequence"/>
</dbReference>
<dbReference type="OrthoDB" id="7957365at2"/>
<dbReference type="Pfam" id="PF26621">
    <property type="entry name" value="DUF8198"/>
    <property type="match status" value="1"/>
</dbReference>
<reference evidence="2 3" key="1">
    <citation type="submission" date="2019-04" db="EMBL/GenBank/DDBJ databases">
        <title>Crenobacter sp. nov.</title>
        <authorList>
            <person name="Shi S."/>
        </authorList>
    </citation>
    <scope>NUCLEOTIDE SEQUENCE [LARGE SCALE GENOMIC DNA]</scope>
    <source>
        <strain evidence="2 3">GY 70310</strain>
    </source>
</reference>
<keyword evidence="3" id="KW-1185">Reference proteome</keyword>
<evidence type="ECO:0000259" key="1">
    <source>
        <dbReference type="Pfam" id="PF26621"/>
    </source>
</evidence>
<dbReference type="EMBL" id="STGJ01000001">
    <property type="protein sequence ID" value="TIC87320.1"/>
    <property type="molecule type" value="Genomic_DNA"/>
</dbReference>
<dbReference type="NCBIfam" id="NF047641">
    <property type="entry name" value="FFLEE_fam"/>
    <property type="match status" value="1"/>
</dbReference>
<comment type="caution">
    <text evidence="2">The sequence shown here is derived from an EMBL/GenBank/DDBJ whole genome shotgun (WGS) entry which is preliminary data.</text>
</comment>
<dbReference type="InterPro" id="IPR058063">
    <property type="entry name" value="FFLEE_fam"/>
</dbReference>
<gene>
    <name evidence="2" type="ORF">E5K04_02150</name>
</gene>
<proteinExistence type="predicted"/>
<evidence type="ECO:0000313" key="3">
    <source>
        <dbReference type="Proteomes" id="UP000308891"/>
    </source>
</evidence>